<dbReference type="RefSeq" id="WP_377813344.1">
    <property type="nucleotide sequence ID" value="NZ_JBHRSJ010000010.1"/>
</dbReference>
<evidence type="ECO:0000256" key="9">
    <source>
        <dbReference type="ARBA" id="ARBA00023157"/>
    </source>
</evidence>
<keyword evidence="13" id="KW-1185">Reference proteome</keyword>
<evidence type="ECO:0000256" key="10">
    <source>
        <dbReference type="PIRNR" id="PIRNR000192"/>
    </source>
</evidence>
<dbReference type="InterPro" id="IPR036560">
    <property type="entry name" value="MADH/AADH_L_sf"/>
</dbReference>
<dbReference type="Gene3D" id="2.60.30.10">
    <property type="entry name" value="Methylamine/Aralkylamine dehydrogenase light chain"/>
    <property type="match status" value="1"/>
</dbReference>
<dbReference type="InterPro" id="IPR016008">
    <property type="entry name" value="Amine_DH_Ltc"/>
</dbReference>
<accession>A0ABV7AQF5</accession>
<keyword evidence="6 10" id="KW-0574">Periplasm</keyword>
<evidence type="ECO:0000313" key="12">
    <source>
        <dbReference type="EMBL" id="MFC2971729.1"/>
    </source>
</evidence>
<evidence type="ECO:0000259" key="11">
    <source>
        <dbReference type="Pfam" id="PF02975"/>
    </source>
</evidence>
<evidence type="ECO:0000256" key="8">
    <source>
        <dbReference type="ARBA" id="ARBA00023002"/>
    </source>
</evidence>
<evidence type="ECO:0000256" key="3">
    <source>
        <dbReference type="ARBA" id="ARBA00022448"/>
    </source>
</evidence>
<evidence type="ECO:0000256" key="6">
    <source>
        <dbReference type="ARBA" id="ARBA00022764"/>
    </source>
</evidence>
<dbReference type="Pfam" id="PF02975">
    <property type="entry name" value="Me-amine-dh_L"/>
    <property type="match status" value="1"/>
</dbReference>
<proteinExistence type="inferred from homology"/>
<evidence type="ECO:0000256" key="5">
    <source>
        <dbReference type="ARBA" id="ARBA00022729"/>
    </source>
</evidence>
<gene>
    <name evidence="12" type="ORF">ACFOJE_05800</name>
</gene>
<keyword evidence="3 10" id="KW-0813">Transport</keyword>
<protein>
    <submittedName>
        <fullName evidence="12">Methylamine dehydrogenase light chain</fullName>
    </submittedName>
</protein>
<keyword evidence="8 10" id="KW-0560">Oxidoreductase</keyword>
<organism evidence="12 13">
    <name type="scientific">Azotobacter bryophylli</name>
    <dbReference type="NCBI Taxonomy" id="1986537"/>
    <lineage>
        <taxon>Bacteria</taxon>
        <taxon>Pseudomonadati</taxon>
        <taxon>Pseudomonadota</taxon>
        <taxon>Gammaproteobacteria</taxon>
        <taxon>Pseudomonadales</taxon>
        <taxon>Pseudomonadaceae</taxon>
        <taxon>Azotobacter</taxon>
    </lineage>
</organism>
<keyword evidence="4" id="KW-0824">TTQ</keyword>
<name>A0ABV7AQF5_9GAMM</name>
<comment type="similarity">
    <text evidence="2 10">Belongs to the aromatic amine dehydrogenase light chain family.</text>
</comment>
<keyword evidence="7 10" id="KW-0249">Electron transport</keyword>
<dbReference type="Proteomes" id="UP001595457">
    <property type="component" value="Unassembled WGS sequence"/>
</dbReference>
<dbReference type="PIRSF" id="PIRSF000192">
    <property type="entry name" value="Amine_dh_beta"/>
    <property type="match status" value="1"/>
</dbReference>
<evidence type="ECO:0000256" key="4">
    <source>
        <dbReference type="ARBA" id="ARBA00022709"/>
    </source>
</evidence>
<feature type="domain" description="Methylamine/Aralkylamine dehydrogenase light chain C-terminal" evidence="11">
    <location>
        <begin position="65"/>
        <end position="175"/>
    </location>
</feature>
<comment type="caution">
    <text evidence="12">The sequence shown here is derived from an EMBL/GenBank/DDBJ whole genome shotgun (WGS) entry which is preliminary data.</text>
</comment>
<dbReference type="EMBL" id="JBHRSJ010000010">
    <property type="protein sequence ID" value="MFC2971729.1"/>
    <property type="molecule type" value="Genomic_DNA"/>
</dbReference>
<comment type="subunit">
    <text evidence="10">Heterotetramer of two light and two heavy chains.</text>
</comment>
<keyword evidence="5" id="KW-0732">Signal</keyword>
<evidence type="ECO:0000256" key="1">
    <source>
        <dbReference type="ARBA" id="ARBA00004418"/>
    </source>
</evidence>
<keyword evidence="9" id="KW-1015">Disulfide bond</keyword>
<reference evidence="13" key="1">
    <citation type="journal article" date="2019" name="Int. J. Syst. Evol. Microbiol.">
        <title>The Global Catalogue of Microorganisms (GCM) 10K type strain sequencing project: providing services to taxonomists for standard genome sequencing and annotation.</title>
        <authorList>
            <consortium name="The Broad Institute Genomics Platform"/>
            <consortium name="The Broad Institute Genome Sequencing Center for Infectious Disease"/>
            <person name="Wu L."/>
            <person name="Ma J."/>
        </authorList>
    </citation>
    <scope>NUCLEOTIDE SEQUENCE [LARGE SCALE GENOMIC DNA]</scope>
    <source>
        <strain evidence="13">KCTC 62195</strain>
    </source>
</reference>
<sequence length="179" mass="19227">MSNLLDRLFGVLDKAAEAGTRKAAQHVSRRSLLAKTGVILAGTALMPLLPFDRSLGGLAHAADKEADETSCDYWRYCALDGQLCNTSGGTTTSCPPGSEASKVSWIGTCRNPNDGKDYLVSYNDCCGKATVQSSTFCFTNKGERPGYRMGLHNDINWCMANDNKGYHCTVAMVVGLADE</sequence>
<evidence type="ECO:0000313" key="13">
    <source>
        <dbReference type="Proteomes" id="UP001595457"/>
    </source>
</evidence>
<dbReference type="SUPFAM" id="SSF57561">
    <property type="entry name" value="Methylamine dehydrogenase, L chain"/>
    <property type="match status" value="1"/>
</dbReference>
<dbReference type="InterPro" id="IPR013504">
    <property type="entry name" value="MADH/AADH_Ltc_C_dom"/>
</dbReference>
<evidence type="ECO:0000256" key="2">
    <source>
        <dbReference type="ARBA" id="ARBA00010711"/>
    </source>
</evidence>
<evidence type="ECO:0000256" key="7">
    <source>
        <dbReference type="ARBA" id="ARBA00022982"/>
    </source>
</evidence>
<comment type="subcellular location">
    <subcellularLocation>
        <location evidence="1 10">Periplasm</location>
    </subcellularLocation>
</comment>